<name>A0A1G2NEZ3_9BACT</name>
<organism evidence="1 2">
    <name type="scientific">Candidatus Taylorbacteria bacterium RIFCSPLOWO2_01_FULL_45_15b</name>
    <dbReference type="NCBI Taxonomy" id="1802319"/>
    <lineage>
        <taxon>Bacteria</taxon>
        <taxon>Candidatus Tayloriibacteriota</taxon>
    </lineage>
</organism>
<dbReference type="AlphaFoldDB" id="A0A1G2NEZ3"/>
<dbReference type="STRING" id="1802319.A2928_03925"/>
<dbReference type="Proteomes" id="UP000176221">
    <property type="component" value="Unassembled WGS sequence"/>
</dbReference>
<evidence type="ECO:0000313" key="1">
    <source>
        <dbReference type="EMBL" id="OHA34655.1"/>
    </source>
</evidence>
<protein>
    <submittedName>
        <fullName evidence="1">Uncharacterized protein</fullName>
    </submittedName>
</protein>
<reference evidence="1 2" key="1">
    <citation type="journal article" date="2016" name="Nat. Commun.">
        <title>Thousands of microbial genomes shed light on interconnected biogeochemical processes in an aquifer system.</title>
        <authorList>
            <person name="Anantharaman K."/>
            <person name="Brown C.T."/>
            <person name="Hug L.A."/>
            <person name="Sharon I."/>
            <person name="Castelle C.J."/>
            <person name="Probst A.J."/>
            <person name="Thomas B.C."/>
            <person name="Singh A."/>
            <person name="Wilkins M.J."/>
            <person name="Karaoz U."/>
            <person name="Brodie E.L."/>
            <person name="Williams K.H."/>
            <person name="Hubbard S.S."/>
            <person name="Banfield J.F."/>
        </authorList>
    </citation>
    <scope>NUCLEOTIDE SEQUENCE [LARGE SCALE GENOMIC DNA]</scope>
</reference>
<accession>A0A1G2NEZ3</accession>
<comment type="caution">
    <text evidence="1">The sequence shown here is derived from an EMBL/GenBank/DDBJ whole genome shotgun (WGS) entry which is preliminary data.</text>
</comment>
<dbReference type="EMBL" id="MHRX01000009">
    <property type="protein sequence ID" value="OHA34655.1"/>
    <property type="molecule type" value="Genomic_DNA"/>
</dbReference>
<gene>
    <name evidence="1" type="ORF">A2928_03925</name>
</gene>
<proteinExistence type="predicted"/>
<evidence type="ECO:0000313" key="2">
    <source>
        <dbReference type="Proteomes" id="UP000176221"/>
    </source>
</evidence>
<sequence>MKREENMENSPEELIDLRINPPKYPGKYRCLQVYQCRVCGWMTNGFNMDWAGLPSQDCPYLRKDWLYELERKVVHAKLPHPKSYAEELQKEIEAERSIHSKEITSDIVGNPDFSQKKNGLIAHQFLGSGEFIGKF</sequence>